<organism evidence="2">
    <name type="scientific">Arundo donax</name>
    <name type="common">Giant reed</name>
    <name type="synonym">Donax arundinaceus</name>
    <dbReference type="NCBI Taxonomy" id="35708"/>
    <lineage>
        <taxon>Eukaryota</taxon>
        <taxon>Viridiplantae</taxon>
        <taxon>Streptophyta</taxon>
        <taxon>Embryophyta</taxon>
        <taxon>Tracheophyta</taxon>
        <taxon>Spermatophyta</taxon>
        <taxon>Magnoliopsida</taxon>
        <taxon>Liliopsida</taxon>
        <taxon>Poales</taxon>
        <taxon>Poaceae</taxon>
        <taxon>PACMAD clade</taxon>
        <taxon>Arundinoideae</taxon>
        <taxon>Arundineae</taxon>
        <taxon>Arundo</taxon>
    </lineage>
</organism>
<evidence type="ECO:0000256" key="1">
    <source>
        <dbReference type="SAM" id="MobiDB-lite"/>
    </source>
</evidence>
<evidence type="ECO:0000313" key="2">
    <source>
        <dbReference type="EMBL" id="JAD36431.1"/>
    </source>
</evidence>
<reference evidence="2" key="2">
    <citation type="journal article" date="2015" name="Data Brief">
        <title>Shoot transcriptome of the giant reed, Arundo donax.</title>
        <authorList>
            <person name="Barrero R.A."/>
            <person name="Guerrero F.D."/>
            <person name="Moolhuijzen P."/>
            <person name="Goolsby J.A."/>
            <person name="Tidwell J."/>
            <person name="Bellgard S.E."/>
            <person name="Bellgard M.I."/>
        </authorList>
    </citation>
    <scope>NUCLEOTIDE SEQUENCE</scope>
    <source>
        <tissue evidence="2">Shoot tissue taken approximately 20 cm above the soil surface</tissue>
    </source>
</reference>
<sequence length="67" mass="6752">MARAGSPVVVTVGRGGQGHNDGERLRGFGGEGALPREDGAEGSAGPRGAGGGSEKHRRHLVCSAVFR</sequence>
<feature type="region of interest" description="Disordered" evidence="1">
    <location>
        <begin position="1"/>
        <end position="67"/>
    </location>
</feature>
<dbReference type="EMBL" id="GBRH01261464">
    <property type="protein sequence ID" value="JAD36431.1"/>
    <property type="molecule type" value="Transcribed_RNA"/>
</dbReference>
<dbReference type="AlphaFoldDB" id="A0A0A8ZC91"/>
<protein>
    <submittedName>
        <fullName evidence="2">Uncharacterized protein</fullName>
    </submittedName>
</protein>
<proteinExistence type="predicted"/>
<reference evidence="2" key="1">
    <citation type="submission" date="2014-09" db="EMBL/GenBank/DDBJ databases">
        <authorList>
            <person name="Magalhaes I.L.F."/>
            <person name="Oliveira U."/>
            <person name="Santos F.R."/>
            <person name="Vidigal T.H.D.A."/>
            <person name="Brescovit A.D."/>
            <person name="Santos A.J."/>
        </authorList>
    </citation>
    <scope>NUCLEOTIDE SEQUENCE</scope>
    <source>
        <tissue evidence="2">Shoot tissue taken approximately 20 cm above the soil surface</tissue>
    </source>
</reference>
<accession>A0A0A8ZC91</accession>
<name>A0A0A8ZC91_ARUDO</name>